<dbReference type="GO" id="GO:0031177">
    <property type="term" value="F:phosphopantetheine binding"/>
    <property type="evidence" value="ECO:0007669"/>
    <property type="project" value="TreeGrafter"/>
</dbReference>
<name>A0A1V4CTJ6_9ACTN</name>
<dbReference type="GO" id="GO:0008610">
    <property type="term" value="P:lipid biosynthetic process"/>
    <property type="evidence" value="ECO:0007669"/>
    <property type="project" value="UniProtKB-ARBA"/>
</dbReference>
<dbReference type="CDD" id="cd19543">
    <property type="entry name" value="DCL_NRPS"/>
    <property type="match status" value="1"/>
</dbReference>
<dbReference type="GO" id="GO:0005737">
    <property type="term" value="C:cytoplasm"/>
    <property type="evidence" value="ECO:0007669"/>
    <property type="project" value="TreeGrafter"/>
</dbReference>
<dbReference type="SUPFAM" id="SSF52777">
    <property type="entry name" value="CoA-dependent acyltransferases"/>
    <property type="match status" value="2"/>
</dbReference>
<dbReference type="GO" id="GO:0043041">
    <property type="term" value="P:amino acid activation for nonribosomal peptide biosynthetic process"/>
    <property type="evidence" value="ECO:0007669"/>
    <property type="project" value="TreeGrafter"/>
</dbReference>
<feature type="domain" description="Condensation" evidence="2">
    <location>
        <begin position="8"/>
        <end position="465"/>
    </location>
</feature>
<organism evidence="3 4">
    <name type="scientific">Streptomyces antioxidans</name>
    <dbReference type="NCBI Taxonomy" id="1507734"/>
    <lineage>
        <taxon>Bacteria</taxon>
        <taxon>Bacillati</taxon>
        <taxon>Actinomycetota</taxon>
        <taxon>Actinomycetes</taxon>
        <taxon>Kitasatosporales</taxon>
        <taxon>Streptomycetaceae</taxon>
        <taxon>Streptomyces</taxon>
    </lineage>
</organism>
<comment type="caution">
    <text evidence="3">The sequence shown here is derived from an EMBL/GenBank/DDBJ whole genome shotgun (WGS) entry which is preliminary data.</text>
</comment>
<dbReference type="PROSITE" id="PS00455">
    <property type="entry name" value="AMP_BINDING"/>
    <property type="match status" value="1"/>
</dbReference>
<keyword evidence="4" id="KW-1185">Reference proteome</keyword>
<protein>
    <recommendedName>
        <fullName evidence="5">Non-ribosomal peptide synthetase</fullName>
    </recommendedName>
</protein>
<evidence type="ECO:0008006" key="5">
    <source>
        <dbReference type="Google" id="ProtNLM"/>
    </source>
</evidence>
<dbReference type="EMBL" id="LAKD02000181">
    <property type="protein sequence ID" value="OPF69365.1"/>
    <property type="molecule type" value="Genomic_DNA"/>
</dbReference>
<accession>A0A1V4CTJ6</accession>
<dbReference type="SUPFAM" id="SSF56801">
    <property type="entry name" value="Acetyl-CoA synthetase-like"/>
    <property type="match status" value="1"/>
</dbReference>
<dbReference type="RefSeq" id="WP_143645359.1">
    <property type="nucleotide sequence ID" value="NZ_LAKD02000181.1"/>
</dbReference>
<dbReference type="InterPro" id="IPR020845">
    <property type="entry name" value="AMP-binding_CS"/>
</dbReference>
<feature type="non-terminal residue" evidence="3">
    <location>
        <position position="813"/>
    </location>
</feature>
<dbReference type="InterPro" id="IPR000873">
    <property type="entry name" value="AMP-dep_synth/lig_dom"/>
</dbReference>
<reference evidence="3" key="1">
    <citation type="submission" date="2016-12" db="EMBL/GenBank/DDBJ databases">
        <title>Genome sequence of Streptomyces antioxidans MUSC 164.</title>
        <authorList>
            <person name="Lee L.-H."/>
            <person name="Ser H.-L."/>
        </authorList>
    </citation>
    <scope>NUCLEOTIDE SEQUENCE [LARGE SCALE GENOMIC DNA]</scope>
    <source>
        <strain evidence="3">MUSC 164</strain>
    </source>
</reference>
<dbReference type="PANTHER" id="PTHR45527">
    <property type="entry name" value="NONRIBOSOMAL PEPTIDE SYNTHETASE"/>
    <property type="match status" value="1"/>
</dbReference>
<dbReference type="Pfam" id="PF00668">
    <property type="entry name" value="Condensation"/>
    <property type="match status" value="1"/>
</dbReference>
<dbReference type="Pfam" id="PF00501">
    <property type="entry name" value="AMP-binding"/>
    <property type="match status" value="1"/>
</dbReference>
<dbReference type="Gene3D" id="3.30.559.10">
    <property type="entry name" value="Chloramphenicol acetyltransferase-like domain"/>
    <property type="match status" value="1"/>
</dbReference>
<evidence type="ECO:0000313" key="3">
    <source>
        <dbReference type="EMBL" id="OPF69365.1"/>
    </source>
</evidence>
<proteinExistence type="predicted"/>
<dbReference type="GO" id="GO:0044550">
    <property type="term" value="P:secondary metabolite biosynthetic process"/>
    <property type="evidence" value="ECO:0007669"/>
    <property type="project" value="TreeGrafter"/>
</dbReference>
<sequence>MTQSGLLDVLPLSPLQEGLLFHAVQDVDAMHDVHDVRNGGGGDGYTVQIVLRLDGRLRPAALRAAAETLLDRHQNLRAAFLHEGMDQPVQIIPREIELPWKEIDLTETAGAEAGAGTDAERRAAYERVLDEERNHPFDPTDPPLLRFTLIRIGADRHLLALTNHHILLDGWSYPVLLQEMFELYAREGDDGHLPPVTPYRDYLAWLAARDREAAEEGWRQALAGLREPTLLAPAATPARPARRDRVALELPGDLTARLEGWARDHGLTLGTVIQGAWAIMLHRLTGRDDVVFGITTAGRPPELPGVESMVGLFINTVPVRITLDQDETLATLLARVQEEHVRLLDRQYTGLTEVCQLAGHPRLFDSLVVVENYPLDPDAVCPPDTGLRVTDINGHDGTHYPLSLVVFPGETLRLRLDYHTGVFDRATVESVLRRLSALLEAVVVGAGRSVGGVELVSAAERGELLAWGSGAVETVAPETVPEALGGGGAVAVVDGEVALSYGELGARSDRLARFLVGCGVGPERLVAVAMSRSVDVVVVLLAVLKAGGAYVPVDPDFPAGRVRFMVEDAGPVLVVASGDVVGRLPSLGVPVVVLDDPETVREVAGCPEGEVTDADRMAPLRPSHPAYVMYTSGSTGTPKGVVITQHALVALARDQAFGASAHDTVLVHSPLAFDASTYELWVPLLRGGKLVLMPDGPLDTASMAKVIAEHGITGVFATTALFNSLADESPDFFAHVEEVWTGGEAASPAAVRRVTDTCPGTSVVNAYGPTETTMIATYHRVVRGGSSAEAVPIGRGTDSTRAYVVDGGLGLVP</sequence>
<dbReference type="InterPro" id="IPR001242">
    <property type="entry name" value="Condensation_dom"/>
</dbReference>
<evidence type="ECO:0000259" key="2">
    <source>
        <dbReference type="Pfam" id="PF00668"/>
    </source>
</evidence>
<gene>
    <name evidence="3" type="ORF">VT50_0237265</name>
</gene>
<evidence type="ECO:0000259" key="1">
    <source>
        <dbReference type="Pfam" id="PF00501"/>
    </source>
</evidence>
<dbReference type="AlphaFoldDB" id="A0A1V4CTJ6"/>
<dbReference type="GO" id="GO:0003824">
    <property type="term" value="F:catalytic activity"/>
    <property type="evidence" value="ECO:0007669"/>
    <property type="project" value="InterPro"/>
</dbReference>
<evidence type="ECO:0000313" key="4">
    <source>
        <dbReference type="Proteomes" id="UP000033615"/>
    </source>
</evidence>
<dbReference type="PANTHER" id="PTHR45527:SF1">
    <property type="entry name" value="FATTY ACID SYNTHASE"/>
    <property type="match status" value="1"/>
</dbReference>
<dbReference type="Gene3D" id="3.40.50.980">
    <property type="match status" value="2"/>
</dbReference>
<dbReference type="OrthoDB" id="2472181at2"/>
<dbReference type="InterPro" id="IPR023213">
    <property type="entry name" value="CAT-like_dom_sf"/>
</dbReference>
<dbReference type="FunFam" id="3.40.50.980:FF:000001">
    <property type="entry name" value="Non-ribosomal peptide synthetase"/>
    <property type="match status" value="1"/>
</dbReference>
<dbReference type="Proteomes" id="UP000033615">
    <property type="component" value="Unassembled WGS sequence"/>
</dbReference>
<feature type="domain" description="AMP-dependent synthetase/ligase" evidence="1">
    <location>
        <begin position="488"/>
        <end position="810"/>
    </location>
</feature>
<dbReference type="Gene3D" id="3.30.559.30">
    <property type="entry name" value="Nonribosomal peptide synthetase, condensation domain"/>
    <property type="match status" value="1"/>
</dbReference>